<name>A0A2T1BWH2_9CYAN</name>
<organism evidence="2 3">
    <name type="scientific">Merismopedia glauca CCAP 1448/3</name>
    <dbReference type="NCBI Taxonomy" id="1296344"/>
    <lineage>
        <taxon>Bacteria</taxon>
        <taxon>Bacillati</taxon>
        <taxon>Cyanobacteriota</taxon>
        <taxon>Cyanophyceae</taxon>
        <taxon>Synechococcales</taxon>
        <taxon>Merismopediaceae</taxon>
        <taxon>Merismopedia</taxon>
    </lineage>
</organism>
<dbReference type="RefSeq" id="WP_106292101.1">
    <property type="nucleotide sequence ID" value="NZ_CAWNTC010000064.1"/>
</dbReference>
<dbReference type="Pfam" id="PF19247">
    <property type="entry name" value="DUF5895"/>
    <property type="match status" value="1"/>
</dbReference>
<sequence length="300" mass="33452">MPRKTTVEVAHSDLPTTVEVMPEEPTTDDTVPVEPQTHLEPIVTERDEFCSSEYLDPFAKLPRIQALRGTTPDTCGYFIGAEQMARAGWLNYDESQLTEYTFEMTGAIEKGLLIANPRMLVCPKTPVLGFDHEQSEESKSTVIVGQYTSEMSSDPNIRNLQFYNVILLDENNKPLHQIPLSYKAKGANQASFAQHWQQFCHEITACHAIANRIPAKPKNTLFYSLAVFCFTTERTLAGSLKKGAACKVASHEAPNLQNWKQYFLGYDQTTKAYIHEALEPQQPLMVPGAVDVPALPAGES</sequence>
<dbReference type="Proteomes" id="UP000238762">
    <property type="component" value="Unassembled WGS sequence"/>
</dbReference>
<dbReference type="AlphaFoldDB" id="A0A2T1BWH2"/>
<proteinExistence type="predicted"/>
<protein>
    <recommendedName>
        <fullName evidence="1">DUF5895 domain-containing protein</fullName>
    </recommendedName>
</protein>
<dbReference type="OrthoDB" id="569957at2"/>
<accession>A0A2T1BWH2</accession>
<dbReference type="InterPro" id="IPR045414">
    <property type="entry name" value="DUF5895"/>
</dbReference>
<evidence type="ECO:0000259" key="1">
    <source>
        <dbReference type="Pfam" id="PF19247"/>
    </source>
</evidence>
<keyword evidence="3" id="KW-1185">Reference proteome</keyword>
<evidence type="ECO:0000313" key="3">
    <source>
        <dbReference type="Proteomes" id="UP000238762"/>
    </source>
</evidence>
<reference evidence="2 3" key="2">
    <citation type="submission" date="2018-03" db="EMBL/GenBank/DDBJ databases">
        <title>The ancient ancestry and fast evolution of plastids.</title>
        <authorList>
            <person name="Moore K.R."/>
            <person name="Magnabosco C."/>
            <person name="Momper L."/>
            <person name="Gold D.A."/>
            <person name="Bosak T."/>
            <person name="Fournier G.P."/>
        </authorList>
    </citation>
    <scope>NUCLEOTIDE SEQUENCE [LARGE SCALE GENOMIC DNA]</scope>
    <source>
        <strain evidence="2 3">CCAP 1448/3</strain>
    </source>
</reference>
<gene>
    <name evidence="2" type="ORF">C7B64_23885</name>
</gene>
<feature type="domain" description="DUF5895" evidence="1">
    <location>
        <begin position="48"/>
        <end position="199"/>
    </location>
</feature>
<reference evidence="2 3" key="1">
    <citation type="submission" date="2018-02" db="EMBL/GenBank/DDBJ databases">
        <authorList>
            <person name="Cohen D.B."/>
            <person name="Kent A.D."/>
        </authorList>
    </citation>
    <scope>NUCLEOTIDE SEQUENCE [LARGE SCALE GENOMIC DNA]</scope>
    <source>
        <strain evidence="2 3">CCAP 1448/3</strain>
    </source>
</reference>
<comment type="caution">
    <text evidence="2">The sequence shown here is derived from an EMBL/GenBank/DDBJ whole genome shotgun (WGS) entry which is preliminary data.</text>
</comment>
<dbReference type="EMBL" id="PVWJ01000234">
    <property type="protein sequence ID" value="PSB00369.1"/>
    <property type="molecule type" value="Genomic_DNA"/>
</dbReference>
<evidence type="ECO:0000313" key="2">
    <source>
        <dbReference type="EMBL" id="PSB00369.1"/>
    </source>
</evidence>